<gene>
    <name evidence="1" type="ORF">GA0074704_3953</name>
</gene>
<organism evidence="1 2">
    <name type="scientific">Micromonospora siamensis</name>
    <dbReference type="NCBI Taxonomy" id="299152"/>
    <lineage>
        <taxon>Bacteria</taxon>
        <taxon>Bacillati</taxon>
        <taxon>Actinomycetota</taxon>
        <taxon>Actinomycetes</taxon>
        <taxon>Micromonosporales</taxon>
        <taxon>Micromonosporaceae</taxon>
        <taxon>Micromonospora</taxon>
    </lineage>
</organism>
<reference evidence="1 2" key="1">
    <citation type="submission" date="2016-06" db="EMBL/GenBank/DDBJ databases">
        <authorList>
            <person name="Kjaerup R.B."/>
            <person name="Dalgaard T.S."/>
            <person name="Juul-Madsen H.R."/>
        </authorList>
    </citation>
    <scope>NUCLEOTIDE SEQUENCE [LARGE SCALE GENOMIC DNA]</scope>
    <source>
        <strain evidence="1 2">DSM 45097</strain>
    </source>
</reference>
<dbReference type="EMBL" id="LT607751">
    <property type="protein sequence ID" value="SCG63550.1"/>
    <property type="molecule type" value="Genomic_DNA"/>
</dbReference>
<accession>A0A1C5IZ03</accession>
<evidence type="ECO:0000313" key="2">
    <source>
        <dbReference type="Proteomes" id="UP000198210"/>
    </source>
</evidence>
<proteinExistence type="predicted"/>
<dbReference type="AlphaFoldDB" id="A0A1C5IZ03"/>
<name>A0A1C5IZ03_9ACTN</name>
<protein>
    <submittedName>
        <fullName evidence="1">Uncharacterized protein</fullName>
    </submittedName>
</protein>
<sequence>MRGDVPDVSLSRARKLWWNADDVEDVAEMLASRRSRLWQLVTPADLAAWVFAGPAPSPLDPPPVGFDGDWASGLDETGRQAWALAGWVARMVVPDAANTAGKYWILSHLDDARPAKLRLTVGVLEILGLYDTGGEVWLRSHAAPIVSAMDVGAVDLHEWERRGIEMREDGTKTLAEEKVFLSCPDLETARWLLRHPPVIAGLRLLCCWVAAGPYSFEGRYRPEVVARAWWASELLPGDDVDPLPGGGVGFDRPYTGATVTADLPAQRSFDVDAYRAGVDEHDRLCRSLIAHLAGSGIAVGSGLAGVNVDLAWRDVDGHQFIAEVKSVAVGNEVEQLRLGLGQVLEYRHRLAARGVAATAVLLVSRCTDPVWRAICAGSGVLLLAGDDQPTWLAKLEAAVGTVNG</sequence>
<evidence type="ECO:0000313" key="1">
    <source>
        <dbReference type="EMBL" id="SCG63550.1"/>
    </source>
</evidence>
<dbReference type="Proteomes" id="UP000198210">
    <property type="component" value="Chromosome I"/>
</dbReference>
<keyword evidence="2" id="KW-1185">Reference proteome</keyword>